<dbReference type="EC" id="2.1.1.100" evidence="5"/>
<keyword evidence="5" id="KW-0949">S-adenosyl-L-methionine</keyword>
<evidence type="ECO:0000256" key="6">
    <source>
        <dbReference type="SAM" id="SignalP"/>
    </source>
</evidence>
<comment type="similarity">
    <text evidence="5">Belongs to the class VI-like SAM-binding methyltransferase superfamily. Isoprenylcysteine carboxyl methyltransferase family.</text>
</comment>
<feature type="chain" id="PRO_5016968084" description="Protein-S-isoprenylcysteine O-methyltransferase" evidence="6">
    <location>
        <begin position="18"/>
        <end position="250"/>
    </location>
</feature>
<evidence type="ECO:0000313" key="8">
    <source>
        <dbReference type="Proteomes" id="UP000256964"/>
    </source>
</evidence>
<accession>A0A371CUS4</accession>
<proteinExistence type="inferred from homology"/>
<dbReference type="GO" id="GO:0005789">
    <property type="term" value="C:endoplasmic reticulum membrane"/>
    <property type="evidence" value="ECO:0007669"/>
    <property type="project" value="UniProtKB-SubCell"/>
</dbReference>
<dbReference type="PANTHER" id="PTHR12714:SF9">
    <property type="entry name" value="PROTEIN-S-ISOPRENYLCYSTEINE O-METHYLTRANSFERASE"/>
    <property type="match status" value="1"/>
</dbReference>
<dbReference type="EMBL" id="KZ857456">
    <property type="protein sequence ID" value="RDX44038.1"/>
    <property type="molecule type" value="Genomic_DNA"/>
</dbReference>
<keyword evidence="3 5" id="KW-1133">Transmembrane helix</keyword>
<keyword evidence="8" id="KW-1185">Reference proteome</keyword>
<dbReference type="Pfam" id="PF04140">
    <property type="entry name" value="ICMT"/>
    <property type="match status" value="1"/>
</dbReference>
<gene>
    <name evidence="7" type="ORF">OH76DRAFT_1360355</name>
</gene>
<feature type="signal peptide" evidence="6">
    <location>
        <begin position="1"/>
        <end position="17"/>
    </location>
</feature>
<evidence type="ECO:0000256" key="4">
    <source>
        <dbReference type="ARBA" id="ARBA00023136"/>
    </source>
</evidence>
<dbReference type="Gene3D" id="1.20.120.1630">
    <property type="match status" value="1"/>
</dbReference>
<dbReference type="OrthoDB" id="422086at2759"/>
<keyword evidence="5" id="KW-0808">Transferase</keyword>
<comment type="caution">
    <text evidence="5">Lacks conserved residue(s) required for the propagation of feature annotation.</text>
</comment>
<dbReference type="GO" id="GO:0004671">
    <property type="term" value="F:protein C-terminal S-isoprenylcysteine carboxyl O-methyltransferase activity"/>
    <property type="evidence" value="ECO:0007669"/>
    <property type="project" value="UniProtKB-EC"/>
</dbReference>
<organism evidence="7 8">
    <name type="scientific">Lentinus brumalis</name>
    <dbReference type="NCBI Taxonomy" id="2498619"/>
    <lineage>
        <taxon>Eukaryota</taxon>
        <taxon>Fungi</taxon>
        <taxon>Dikarya</taxon>
        <taxon>Basidiomycota</taxon>
        <taxon>Agaricomycotina</taxon>
        <taxon>Agaricomycetes</taxon>
        <taxon>Polyporales</taxon>
        <taxon>Polyporaceae</taxon>
        <taxon>Lentinus</taxon>
    </lineage>
</organism>
<keyword evidence="2 5" id="KW-0812">Transmembrane</keyword>
<dbReference type="InterPro" id="IPR007269">
    <property type="entry name" value="ICMT_MeTrfase"/>
</dbReference>
<name>A0A371CUS4_9APHY</name>
<dbReference type="STRING" id="139420.A0A371CUS4"/>
<sequence>MFKAILLLVSALLFALGILPPREKAKESSSTKVYRGQQFEYVVRSFAYICCVFVLALICNAAVLLLQDAPHTPIATGISHTLCPSAHSLVDTTSPLALHSFSSSKLFHGFHPRFLAGLVFVWAGALLRLWSYHTLGELFTFEVVVKSDHRLITSGPYAHVRHPAYTGIALLLLGVQLIQFGSGGYVSACHSAGGSAAMWVARSWQLASAYVLVSLSRRCRVEDGELARKFGDAWVEYAEAVPYKLIPLVL</sequence>
<dbReference type="GO" id="GO:0032259">
    <property type="term" value="P:methylation"/>
    <property type="evidence" value="ECO:0007669"/>
    <property type="project" value="UniProtKB-KW"/>
</dbReference>
<comment type="subcellular location">
    <subcellularLocation>
        <location evidence="5">Endoplasmic reticulum membrane</location>
        <topology evidence="5">Multi-pass membrane protein</topology>
    </subcellularLocation>
    <subcellularLocation>
        <location evidence="1">Membrane</location>
        <topology evidence="1">Multi-pass membrane protein</topology>
    </subcellularLocation>
</comment>
<evidence type="ECO:0000256" key="5">
    <source>
        <dbReference type="RuleBase" id="RU362022"/>
    </source>
</evidence>
<keyword evidence="4 5" id="KW-0472">Membrane</keyword>
<reference evidence="7 8" key="1">
    <citation type="journal article" date="2018" name="Biotechnol. Biofuels">
        <title>Integrative visual omics of the white-rot fungus Polyporus brumalis exposes the biotechnological potential of its oxidative enzymes for delignifying raw plant biomass.</title>
        <authorList>
            <person name="Miyauchi S."/>
            <person name="Rancon A."/>
            <person name="Drula E."/>
            <person name="Hage H."/>
            <person name="Chaduli D."/>
            <person name="Favel A."/>
            <person name="Grisel S."/>
            <person name="Henrissat B."/>
            <person name="Herpoel-Gimbert I."/>
            <person name="Ruiz-Duenas F.J."/>
            <person name="Chevret D."/>
            <person name="Hainaut M."/>
            <person name="Lin J."/>
            <person name="Wang M."/>
            <person name="Pangilinan J."/>
            <person name="Lipzen A."/>
            <person name="Lesage-Meessen L."/>
            <person name="Navarro D."/>
            <person name="Riley R."/>
            <person name="Grigoriev I.V."/>
            <person name="Zhou S."/>
            <person name="Raouche S."/>
            <person name="Rosso M.N."/>
        </authorList>
    </citation>
    <scope>NUCLEOTIDE SEQUENCE [LARGE SCALE GENOMIC DNA]</scope>
    <source>
        <strain evidence="7 8">BRFM 1820</strain>
    </source>
</reference>
<keyword evidence="5" id="KW-0256">Endoplasmic reticulum</keyword>
<comment type="catalytic activity">
    <reaction evidence="5">
        <text>[protein]-C-terminal S-[(2E,6E)-farnesyl]-L-cysteine + S-adenosyl-L-methionine = [protein]-C-terminal S-[(2E,6E)-farnesyl]-L-cysteine methyl ester + S-adenosyl-L-homocysteine</text>
        <dbReference type="Rhea" id="RHEA:21672"/>
        <dbReference type="Rhea" id="RHEA-COMP:12125"/>
        <dbReference type="Rhea" id="RHEA-COMP:12126"/>
        <dbReference type="ChEBI" id="CHEBI:57856"/>
        <dbReference type="ChEBI" id="CHEBI:59789"/>
        <dbReference type="ChEBI" id="CHEBI:90510"/>
        <dbReference type="ChEBI" id="CHEBI:90511"/>
        <dbReference type="EC" id="2.1.1.100"/>
    </reaction>
</comment>
<evidence type="ECO:0000256" key="2">
    <source>
        <dbReference type="ARBA" id="ARBA00022692"/>
    </source>
</evidence>
<evidence type="ECO:0000256" key="1">
    <source>
        <dbReference type="ARBA" id="ARBA00004141"/>
    </source>
</evidence>
<feature type="transmembrane region" description="Helical" evidence="5">
    <location>
        <begin position="41"/>
        <end position="66"/>
    </location>
</feature>
<dbReference type="AlphaFoldDB" id="A0A371CUS4"/>
<dbReference type="Proteomes" id="UP000256964">
    <property type="component" value="Unassembled WGS sequence"/>
</dbReference>
<protein>
    <recommendedName>
        <fullName evidence="5">Protein-S-isoprenylcysteine O-methyltransferase</fullName>
        <ecNumber evidence="5">2.1.1.100</ecNumber>
    </recommendedName>
</protein>
<evidence type="ECO:0000313" key="7">
    <source>
        <dbReference type="EMBL" id="RDX44038.1"/>
    </source>
</evidence>
<keyword evidence="5" id="KW-0489">Methyltransferase</keyword>
<dbReference type="PANTHER" id="PTHR12714">
    <property type="entry name" value="PROTEIN-S ISOPRENYLCYSTEINE O-METHYLTRANSFERASE"/>
    <property type="match status" value="1"/>
</dbReference>
<evidence type="ECO:0000256" key="3">
    <source>
        <dbReference type="ARBA" id="ARBA00022989"/>
    </source>
</evidence>
<keyword evidence="6" id="KW-0732">Signal</keyword>
<feature type="transmembrane region" description="Helical" evidence="5">
    <location>
        <begin position="114"/>
        <end position="132"/>
    </location>
</feature>